<dbReference type="Pfam" id="PF02230">
    <property type="entry name" value="Abhydrolase_2"/>
    <property type="match status" value="1"/>
</dbReference>
<evidence type="ECO:0000313" key="3">
    <source>
        <dbReference type="EMBL" id="KAA8894453.1"/>
    </source>
</evidence>
<dbReference type="SUPFAM" id="SSF53474">
    <property type="entry name" value="alpha/beta-Hydrolases"/>
    <property type="match status" value="1"/>
</dbReference>
<dbReference type="InterPro" id="IPR003140">
    <property type="entry name" value="PLipase/COase/thioEstase"/>
</dbReference>
<name>A0A5J5EH88_9PEZI</name>
<dbReference type="InParanoid" id="A0A5J5EH88"/>
<dbReference type="OrthoDB" id="2418081at2759"/>
<evidence type="ECO:0000256" key="1">
    <source>
        <dbReference type="ARBA" id="ARBA00006499"/>
    </source>
</evidence>
<dbReference type="GO" id="GO:0005737">
    <property type="term" value="C:cytoplasm"/>
    <property type="evidence" value="ECO:0007669"/>
    <property type="project" value="TreeGrafter"/>
</dbReference>
<evidence type="ECO:0000259" key="2">
    <source>
        <dbReference type="Pfam" id="PF02230"/>
    </source>
</evidence>
<gene>
    <name evidence="3" type="ORF">FN846DRAFT_973893</name>
</gene>
<dbReference type="Proteomes" id="UP000326924">
    <property type="component" value="Unassembled WGS sequence"/>
</dbReference>
<dbReference type="PANTHER" id="PTHR10655">
    <property type="entry name" value="LYSOPHOSPHOLIPASE-RELATED"/>
    <property type="match status" value="1"/>
</dbReference>
<feature type="domain" description="Phospholipase/carboxylesterase/thioesterase" evidence="2">
    <location>
        <begin position="44"/>
        <end position="198"/>
    </location>
</feature>
<dbReference type="InterPro" id="IPR050565">
    <property type="entry name" value="LYPA1-2/EST-like"/>
</dbReference>
<dbReference type="GO" id="GO:0052689">
    <property type="term" value="F:carboxylic ester hydrolase activity"/>
    <property type="evidence" value="ECO:0007669"/>
    <property type="project" value="TreeGrafter"/>
</dbReference>
<keyword evidence="3" id="KW-0378">Hydrolase</keyword>
<protein>
    <submittedName>
        <fullName evidence="3">Alpha/Beta hydrolase protein</fullName>
    </submittedName>
</protein>
<comment type="caution">
    <text evidence="3">The sequence shown here is derived from an EMBL/GenBank/DDBJ whole genome shotgun (WGS) entry which is preliminary data.</text>
</comment>
<comment type="similarity">
    <text evidence="1">Belongs to the AB hydrolase superfamily. AB hydrolase 2 family.</text>
</comment>
<dbReference type="PANTHER" id="PTHR10655:SF63">
    <property type="entry name" value="PHOSPHOLIPASE_CARBOXYLESTERASE_THIOESTERASE DOMAIN-CONTAINING PROTEIN"/>
    <property type="match status" value="1"/>
</dbReference>
<keyword evidence="4" id="KW-1185">Reference proteome</keyword>
<dbReference type="EMBL" id="VXIS01000338">
    <property type="protein sequence ID" value="KAA8894453.1"/>
    <property type="molecule type" value="Genomic_DNA"/>
</dbReference>
<organism evidence="3 4">
    <name type="scientific">Sphaerosporella brunnea</name>
    <dbReference type="NCBI Taxonomy" id="1250544"/>
    <lineage>
        <taxon>Eukaryota</taxon>
        <taxon>Fungi</taxon>
        <taxon>Dikarya</taxon>
        <taxon>Ascomycota</taxon>
        <taxon>Pezizomycotina</taxon>
        <taxon>Pezizomycetes</taxon>
        <taxon>Pezizales</taxon>
        <taxon>Pyronemataceae</taxon>
        <taxon>Sphaerosporella</taxon>
    </lineage>
</organism>
<dbReference type="Gene3D" id="3.40.50.1820">
    <property type="entry name" value="alpha/beta hydrolase"/>
    <property type="match status" value="1"/>
</dbReference>
<dbReference type="AlphaFoldDB" id="A0A5J5EH88"/>
<evidence type="ECO:0000313" key="4">
    <source>
        <dbReference type="Proteomes" id="UP000326924"/>
    </source>
</evidence>
<dbReference type="InterPro" id="IPR029058">
    <property type="entry name" value="AB_hydrolase_fold"/>
</dbReference>
<sequence length="309" mass="34473">MLCPKSGYPNPSVFRCPQPYSQQTLGSRLLVITSFKFATMSTEPHIHEPSTTHTHTIILLHGRGSNGPDFAEELFEGRTSGGLSLAEQFPGWRWVFPTAKARWSTVFREEMTEWFDIYSLHDPDAEQQLQHEGLQQALQVISTLVEEEAGRAKGFEKVVLGGISQGAATAIMALLCGGQRLGAFVGVSGWLPFARQMEGIVKEHEGLDAATHMAEFLRGELCGSNTNLVSVDLSSALATPVFFGHGTDDQWVDVKLGKQAYEILHRGGVDAKWMEYKGAEQERHWLKEPEEFDDIVEFLRQHVVSDREE</sequence>
<dbReference type="GO" id="GO:0008474">
    <property type="term" value="F:palmitoyl-(protein) hydrolase activity"/>
    <property type="evidence" value="ECO:0007669"/>
    <property type="project" value="TreeGrafter"/>
</dbReference>
<proteinExistence type="inferred from homology"/>
<accession>A0A5J5EH88</accession>
<reference evidence="3 4" key="1">
    <citation type="submission" date="2019-09" db="EMBL/GenBank/DDBJ databases">
        <title>Draft genome of the ectomycorrhizal ascomycete Sphaerosporella brunnea.</title>
        <authorList>
            <consortium name="DOE Joint Genome Institute"/>
            <person name="Benucci G.M."/>
            <person name="Marozzi G."/>
            <person name="Antonielli L."/>
            <person name="Sanchez S."/>
            <person name="Marco P."/>
            <person name="Wang X."/>
            <person name="Falini L.B."/>
            <person name="Barry K."/>
            <person name="Haridas S."/>
            <person name="Lipzen A."/>
            <person name="Labutti K."/>
            <person name="Grigoriev I.V."/>
            <person name="Murat C."/>
            <person name="Martin F."/>
            <person name="Albertini E."/>
            <person name="Donnini D."/>
            <person name="Bonito G."/>
        </authorList>
    </citation>
    <scope>NUCLEOTIDE SEQUENCE [LARGE SCALE GENOMIC DNA]</scope>
    <source>
        <strain evidence="3 4">Sb_GMNB300</strain>
    </source>
</reference>